<comment type="caution">
    <text evidence="8">The sequence shown here is derived from an EMBL/GenBank/DDBJ whole genome shotgun (WGS) entry which is preliminary data.</text>
</comment>
<evidence type="ECO:0000256" key="3">
    <source>
        <dbReference type="ARBA" id="ARBA00022982"/>
    </source>
</evidence>
<dbReference type="Gene3D" id="2.60.40.10">
    <property type="entry name" value="Immunoglobulins"/>
    <property type="match status" value="4"/>
</dbReference>
<evidence type="ECO:0000256" key="5">
    <source>
        <dbReference type="SAM" id="MobiDB-lite"/>
    </source>
</evidence>
<dbReference type="InterPro" id="IPR013783">
    <property type="entry name" value="Ig-like_fold"/>
</dbReference>
<evidence type="ECO:0000256" key="2">
    <source>
        <dbReference type="ARBA" id="ARBA00022723"/>
    </source>
</evidence>
<accession>A0A8J3Z114</accession>
<dbReference type="InterPro" id="IPR014756">
    <property type="entry name" value="Ig_E-set"/>
</dbReference>
<dbReference type="GO" id="GO:0005507">
    <property type="term" value="F:copper ion binding"/>
    <property type="evidence" value="ECO:0007669"/>
    <property type="project" value="InterPro"/>
</dbReference>
<reference evidence="8" key="1">
    <citation type="submission" date="2021-01" db="EMBL/GenBank/DDBJ databases">
        <title>Whole genome shotgun sequence of Virgisporangium aurantiacum NBRC 16421.</title>
        <authorList>
            <person name="Komaki H."/>
            <person name="Tamura T."/>
        </authorList>
    </citation>
    <scope>NUCLEOTIDE SEQUENCE</scope>
    <source>
        <strain evidence="8">NBRC 16421</strain>
    </source>
</reference>
<dbReference type="SUPFAM" id="SSF49503">
    <property type="entry name" value="Cupredoxins"/>
    <property type="match status" value="1"/>
</dbReference>
<evidence type="ECO:0000256" key="4">
    <source>
        <dbReference type="ARBA" id="ARBA00023008"/>
    </source>
</evidence>
<name>A0A8J3Z114_9ACTN</name>
<dbReference type="GO" id="GO:0005975">
    <property type="term" value="P:carbohydrate metabolic process"/>
    <property type="evidence" value="ECO:0007669"/>
    <property type="project" value="UniProtKB-ARBA"/>
</dbReference>
<dbReference type="EMBL" id="BOPG01000012">
    <property type="protein sequence ID" value="GIJ54512.1"/>
    <property type="molecule type" value="Genomic_DNA"/>
</dbReference>
<organism evidence="8 9">
    <name type="scientific">Virgisporangium aurantiacum</name>
    <dbReference type="NCBI Taxonomy" id="175570"/>
    <lineage>
        <taxon>Bacteria</taxon>
        <taxon>Bacillati</taxon>
        <taxon>Actinomycetota</taxon>
        <taxon>Actinomycetes</taxon>
        <taxon>Micromonosporales</taxon>
        <taxon>Micromonosporaceae</taxon>
        <taxon>Virgisporangium</taxon>
    </lineage>
</organism>
<dbReference type="Gene3D" id="2.60.40.420">
    <property type="entry name" value="Cupredoxins - blue copper proteins"/>
    <property type="match status" value="1"/>
</dbReference>
<keyword evidence="1" id="KW-0813">Transport</keyword>
<dbReference type="InterPro" id="IPR028871">
    <property type="entry name" value="BlueCu_1_BS"/>
</dbReference>
<proteinExistence type="predicted"/>
<keyword evidence="2" id="KW-0479">Metal-binding</keyword>
<evidence type="ECO:0000313" key="9">
    <source>
        <dbReference type="Proteomes" id="UP000612585"/>
    </source>
</evidence>
<dbReference type="NCBIfam" id="NF047446">
    <property type="entry name" value="barrel_OmpL47"/>
    <property type="match status" value="5"/>
</dbReference>
<dbReference type="InterPro" id="IPR000923">
    <property type="entry name" value="BlueCu_1"/>
</dbReference>
<keyword evidence="4" id="KW-0186">Copper</keyword>
<feature type="compositionally biased region" description="Polar residues" evidence="5">
    <location>
        <begin position="409"/>
        <end position="426"/>
    </location>
</feature>
<evidence type="ECO:0000259" key="7">
    <source>
        <dbReference type="Pfam" id="PF00127"/>
    </source>
</evidence>
<protein>
    <recommendedName>
        <fullName evidence="7">Blue (type 1) copper domain-containing protein</fullName>
    </recommendedName>
</protein>
<feature type="signal peptide" evidence="6">
    <location>
        <begin position="1"/>
        <end position="27"/>
    </location>
</feature>
<evidence type="ECO:0000256" key="1">
    <source>
        <dbReference type="ARBA" id="ARBA00022448"/>
    </source>
</evidence>
<dbReference type="SUPFAM" id="SSF81296">
    <property type="entry name" value="E set domains"/>
    <property type="match status" value="2"/>
</dbReference>
<evidence type="ECO:0000313" key="8">
    <source>
        <dbReference type="EMBL" id="GIJ54512.1"/>
    </source>
</evidence>
<feature type="chain" id="PRO_5035184327" description="Blue (type 1) copper domain-containing protein" evidence="6">
    <location>
        <begin position="28"/>
        <end position="704"/>
    </location>
</feature>
<dbReference type="Proteomes" id="UP000612585">
    <property type="component" value="Unassembled WGS sequence"/>
</dbReference>
<dbReference type="RefSeq" id="WP_239151464.1">
    <property type="nucleotide sequence ID" value="NZ_BOPG01000012.1"/>
</dbReference>
<gene>
    <name evidence="8" type="ORF">Vau01_020280</name>
</gene>
<dbReference type="InterPro" id="IPR008972">
    <property type="entry name" value="Cupredoxin"/>
</dbReference>
<dbReference type="AlphaFoldDB" id="A0A8J3Z114"/>
<sequence>MNLHRRWLALAGVVVALVPVLVSPASASSTPRSRPVVQLAQTLTWTTDNEITRYKTAPTTAVAGETTIVFENSEATGNTTGMPHTLTFDTSTEGYNHDVNLNILANPFDANNGRHTATVTLTPGRYRYFCSIPGHSSMVGEFTVAGGPVDTTPPTVSGSVSGTRDTAGNYVGSATVTVGASDAGGSGVASVEYQLDDTSFVPYTQPVVVTAIGDHSVQYRATDVAGNVSAVGSVQFRVVEPDDEDTTPPTVNAAVSGNRDAQGRYVGSATVTVTATDDDSGVARIETSVDGGAFTVYTAPVVVSSAGAHMVHYRAVDNAGNQSPEGMVGFTVVAADTTPPTVSGSVSGTRDVNGNYVGSAFVTVTASDTGSGVAIVEYSLDGGAFTRYPAPIVVSTAGAHTVRFRATDNAGNTSPEGSVSFTVVTGDTAPPTVSGSVTGDRDANGNYLDSATVTVTASDAESGVATVQYAVDGGSFTTYTVPVVVSSLGAHTVSFRATDNAGNTSLVGLVNFTVVRRPVPDTTAPTTSATVSGNRDGNGSYIGSATVTVTATDAQSGVRSIEYALDAGPYIAYSGPVSVTTTGPHAVKYRATDNAGNVAAEQTVTFTVVAPGSDACPNSDTRPTVVIDGVDTGVANVDTGNGCTINDLIAENAEYPDHATFVRHVQSVTAPLVTNGVITRRDQGAIVRAAAASTIGSRSFHAFA</sequence>
<keyword evidence="6" id="KW-0732">Signal</keyword>
<dbReference type="GO" id="GO:0009055">
    <property type="term" value="F:electron transfer activity"/>
    <property type="evidence" value="ECO:0007669"/>
    <property type="project" value="InterPro"/>
</dbReference>
<feature type="region of interest" description="Disordered" evidence="5">
    <location>
        <begin position="407"/>
        <end position="426"/>
    </location>
</feature>
<keyword evidence="3" id="KW-0249">Electron transport</keyword>
<feature type="domain" description="Blue (type 1) copper" evidence="7">
    <location>
        <begin position="52"/>
        <end position="144"/>
    </location>
</feature>
<dbReference type="Pfam" id="PF00127">
    <property type="entry name" value="Copper-bind"/>
    <property type="match status" value="1"/>
</dbReference>
<evidence type="ECO:0000256" key="6">
    <source>
        <dbReference type="SAM" id="SignalP"/>
    </source>
</evidence>
<dbReference type="PROSITE" id="PS00196">
    <property type="entry name" value="COPPER_BLUE"/>
    <property type="match status" value="1"/>
</dbReference>
<dbReference type="InterPro" id="IPR058094">
    <property type="entry name" value="Ig-like_OmpL47-like"/>
</dbReference>
<keyword evidence="9" id="KW-1185">Reference proteome</keyword>